<dbReference type="Gene3D" id="3.30.40.10">
    <property type="entry name" value="Zinc/RING finger domain, C3HC4 (zinc finger)"/>
    <property type="match status" value="1"/>
</dbReference>
<keyword evidence="12 16" id="KW-0472">Membrane</keyword>
<dbReference type="InterPro" id="IPR001841">
    <property type="entry name" value="Znf_RING"/>
</dbReference>
<dbReference type="PANTHER" id="PTHR14155:SF610">
    <property type="entry name" value="OS01G0755700 PROTEIN"/>
    <property type="match status" value="1"/>
</dbReference>
<comment type="pathway">
    <text evidence="3">Protein modification; protein ubiquitination.</text>
</comment>
<dbReference type="SUPFAM" id="SSF57850">
    <property type="entry name" value="RING/U-box"/>
    <property type="match status" value="1"/>
</dbReference>
<evidence type="ECO:0000313" key="20">
    <source>
        <dbReference type="Proteomes" id="UP000036987"/>
    </source>
</evidence>
<dbReference type="EC" id="2.3.2.27" evidence="4"/>
<dbReference type="Proteomes" id="UP000036987">
    <property type="component" value="Unassembled WGS sequence"/>
</dbReference>
<comment type="subcellular location">
    <subcellularLocation>
        <location evidence="2">Membrane</location>
        <topology evidence="2">Single-pass membrane protein</topology>
    </subcellularLocation>
</comment>
<evidence type="ECO:0000256" key="13">
    <source>
        <dbReference type="ARBA" id="ARBA00024209"/>
    </source>
</evidence>
<dbReference type="FunFam" id="3.30.40.10:FF:000187">
    <property type="entry name" value="E3 ubiquitin-protein ligase ATL6"/>
    <property type="match status" value="1"/>
</dbReference>
<sequence>MDIGKWQLAMTPSPQYFSILISLLGLFRLVAGQRNSTASPNTASSTPLIILVIVTTVVFFISLFFVLFFQFKRSTIEVSTTRAVRSTSTRVRRKGLDPAILETFHTLLYSDVKEHKVGKDTLECAVCLSELEDTEMLRLLMPKCNHVFHRECIDRWLELHTTCPVCRTNLAVEDDHLSSPSTVDAREDNLQPQQEEVEEESVIDIPETENSAPVHYRHSKSTSAMETVGRRMERLYSDNDRERFTLRLPDHIRRELFSGKLSESSRFFSMEQSSRRGYRREDGEGTSSGIRGWSLKIRSDRWAFLSSFNWRNGGDGAGVSEEGGGDSLETGMRLSREKSSKRKRFGSLDCLGNDALKSDDEETLPLAVLP</sequence>
<name>A0A0K9PQX3_ZOSMR</name>
<keyword evidence="20" id="KW-1185">Reference proteome</keyword>
<feature type="region of interest" description="Disordered" evidence="15">
    <location>
        <begin position="315"/>
        <end position="343"/>
    </location>
</feature>
<feature type="domain" description="RING-type" evidence="18">
    <location>
        <begin position="124"/>
        <end position="167"/>
    </location>
</feature>
<dbReference type="GO" id="GO:0016020">
    <property type="term" value="C:membrane"/>
    <property type="evidence" value="ECO:0007669"/>
    <property type="project" value="UniProtKB-SubCell"/>
</dbReference>
<protein>
    <recommendedName>
        <fullName evidence="4">RING-type E3 ubiquitin transferase</fullName>
        <ecNumber evidence="4">2.3.2.27</ecNumber>
    </recommendedName>
</protein>
<evidence type="ECO:0000256" key="2">
    <source>
        <dbReference type="ARBA" id="ARBA00004167"/>
    </source>
</evidence>
<keyword evidence="9" id="KW-0833">Ubl conjugation pathway</keyword>
<evidence type="ECO:0000256" key="5">
    <source>
        <dbReference type="ARBA" id="ARBA00022679"/>
    </source>
</evidence>
<evidence type="ECO:0000256" key="7">
    <source>
        <dbReference type="ARBA" id="ARBA00022723"/>
    </source>
</evidence>
<dbReference type="GO" id="GO:0008270">
    <property type="term" value="F:zinc ion binding"/>
    <property type="evidence" value="ECO:0007669"/>
    <property type="project" value="UniProtKB-KW"/>
</dbReference>
<evidence type="ECO:0000256" key="10">
    <source>
        <dbReference type="ARBA" id="ARBA00022833"/>
    </source>
</evidence>
<dbReference type="CDD" id="cd16461">
    <property type="entry name" value="RING-H2_EL5-like"/>
    <property type="match status" value="1"/>
</dbReference>
<feature type="compositionally biased region" description="Gly residues" evidence="15">
    <location>
        <begin position="315"/>
        <end position="326"/>
    </location>
</feature>
<evidence type="ECO:0000256" key="14">
    <source>
        <dbReference type="PROSITE-ProRule" id="PRU00175"/>
    </source>
</evidence>
<dbReference type="Pfam" id="PF13639">
    <property type="entry name" value="zf-RING_2"/>
    <property type="match status" value="1"/>
</dbReference>
<feature type="chain" id="PRO_5005527793" description="RING-type E3 ubiquitin transferase" evidence="17">
    <location>
        <begin position="33"/>
        <end position="370"/>
    </location>
</feature>
<evidence type="ECO:0000256" key="8">
    <source>
        <dbReference type="ARBA" id="ARBA00022771"/>
    </source>
</evidence>
<dbReference type="SMART" id="SM00184">
    <property type="entry name" value="RING"/>
    <property type="match status" value="1"/>
</dbReference>
<dbReference type="InterPro" id="IPR053238">
    <property type="entry name" value="RING-H2_zinc_finger"/>
</dbReference>
<organism evidence="19 20">
    <name type="scientific">Zostera marina</name>
    <name type="common">Eelgrass</name>
    <dbReference type="NCBI Taxonomy" id="29655"/>
    <lineage>
        <taxon>Eukaryota</taxon>
        <taxon>Viridiplantae</taxon>
        <taxon>Streptophyta</taxon>
        <taxon>Embryophyta</taxon>
        <taxon>Tracheophyta</taxon>
        <taxon>Spermatophyta</taxon>
        <taxon>Magnoliopsida</taxon>
        <taxon>Liliopsida</taxon>
        <taxon>Zosteraceae</taxon>
        <taxon>Zostera</taxon>
    </lineage>
</organism>
<feature type="transmembrane region" description="Helical" evidence="16">
    <location>
        <begin position="48"/>
        <end position="69"/>
    </location>
</feature>
<evidence type="ECO:0000256" key="1">
    <source>
        <dbReference type="ARBA" id="ARBA00000900"/>
    </source>
</evidence>
<comment type="catalytic activity">
    <reaction evidence="1">
        <text>S-ubiquitinyl-[E2 ubiquitin-conjugating enzyme]-L-cysteine + [acceptor protein]-L-lysine = [E2 ubiquitin-conjugating enzyme]-L-cysteine + N(6)-ubiquitinyl-[acceptor protein]-L-lysine.</text>
        <dbReference type="EC" id="2.3.2.27"/>
    </reaction>
</comment>
<evidence type="ECO:0000256" key="9">
    <source>
        <dbReference type="ARBA" id="ARBA00022786"/>
    </source>
</evidence>
<evidence type="ECO:0000256" key="4">
    <source>
        <dbReference type="ARBA" id="ARBA00012483"/>
    </source>
</evidence>
<dbReference type="GO" id="GO:0061630">
    <property type="term" value="F:ubiquitin protein ligase activity"/>
    <property type="evidence" value="ECO:0007669"/>
    <property type="project" value="UniProtKB-EC"/>
</dbReference>
<keyword evidence="10" id="KW-0862">Zinc</keyword>
<accession>A0A0K9PQX3</accession>
<feature type="region of interest" description="Disordered" evidence="15">
    <location>
        <begin position="271"/>
        <end position="290"/>
    </location>
</feature>
<dbReference type="OrthoDB" id="8062037at2759"/>
<dbReference type="EMBL" id="LFYR01000671">
    <property type="protein sequence ID" value="KMZ71478.1"/>
    <property type="molecule type" value="Genomic_DNA"/>
</dbReference>
<keyword evidence="17" id="KW-0732">Signal</keyword>
<evidence type="ECO:0000313" key="19">
    <source>
        <dbReference type="EMBL" id="KMZ71478.1"/>
    </source>
</evidence>
<dbReference type="AlphaFoldDB" id="A0A0K9PQX3"/>
<evidence type="ECO:0000256" key="15">
    <source>
        <dbReference type="SAM" id="MobiDB-lite"/>
    </source>
</evidence>
<dbReference type="PANTHER" id="PTHR14155">
    <property type="entry name" value="RING FINGER DOMAIN-CONTAINING"/>
    <property type="match status" value="1"/>
</dbReference>
<gene>
    <name evidence="19" type="ORF">ZOSMA_17G00330</name>
</gene>
<evidence type="ECO:0000256" key="17">
    <source>
        <dbReference type="SAM" id="SignalP"/>
    </source>
</evidence>
<evidence type="ECO:0000256" key="11">
    <source>
        <dbReference type="ARBA" id="ARBA00022989"/>
    </source>
</evidence>
<keyword evidence="7" id="KW-0479">Metal-binding</keyword>
<dbReference type="PROSITE" id="PS50089">
    <property type="entry name" value="ZF_RING_2"/>
    <property type="match status" value="1"/>
</dbReference>
<keyword evidence="6 16" id="KW-0812">Transmembrane</keyword>
<evidence type="ECO:0000256" key="12">
    <source>
        <dbReference type="ARBA" id="ARBA00023136"/>
    </source>
</evidence>
<dbReference type="OMA" id="RHCSDAQ"/>
<keyword evidence="5" id="KW-0808">Transferase</keyword>
<evidence type="ECO:0000256" key="6">
    <source>
        <dbReference type="ARBA" id="ARBA00022692"/>
    </source>
</evidence>
<keyword evidence="11 16" id="KW-1133">Transmembrane helix</keyword>
<comment type="caution">
    <text evidence="19">The sequence shown here is derived from an EMBL/GenBank/DDBJ whole genome shotgun (WGS) entry which is preliminary data.</text>
</comment>
<keyword evidence="8 14" id="KW-0863">Zinc-finger</keyword>
<dbReference type="STRING" id="29655.A0A0K9PQX3"/>
<evidence type="ECO:0000259" key="18">
    <source>
        <dbReference type="PROSITE" id="PS50089"/>
    </source>
</evidence>
<comment type="similarity">
    <text evidence="13">Belongs to the RING-type zinc finger family. ATL subfamily.</text>
</comment>
<feature type="signal peptide" evidence="17">
    <location>
        <begin position="1"/>
        <end position="32"/>
    </location>
</feature>
<reference evidence="20" key="1">
    <citation type="journal article" date="2016" name="Nature">
        <title>The genome of the seagrass Zostera marina reveals angiosperm adaptation to the sea.</title>
        <authorList>
            <person name="Olsen J.L."/>
            <person name="Rouze P."/>
            <person name="Verhelst B."/>
            <person name="Lin Y.-C."/>
            <person name="Bayer T."/>
            <person name="Collen J."/>
            <person name="Dattolo E."/>
            <person name="De Paoli E."/>
            <person name="Dittami S."/>
            <person name="Maumus F."/>
            <person name="Michel G."/>
            <person name="Kersting A."/>
            <person name="Lauritano C."/>
            <person name="Lohaus R."/>
            <person name="Toepel M."/>
            <person name="Tonon T."/>
            <person name="Vanneste K."/>
            <person name="Amirebrahimi M."/>
            <person name="Brakel J."/>
            <person name="Bostroem C."/>
            <person name="Chovatia M."/>
            <person name="Grimwood J."/>
            <person name="Jenkins J.W."/>
            <person name="Jueterbock A."/>
            <person name="Mraz A."/>
            <person name="Stam W.T."/>
            <person name="Tice H."/>
            <person name="Bornberg-Bauer E."/>
            <person name="Green P.J."/>
            <person name="Pearson G.A."/>
            <person name="Procaccini G."/>
            <person name="Duarte C.M."/>
            <person name="Schmutz J."/>
            <person name="Reusch T.B.H."/>
            <person name="Van de Peer Y."/>
        </authorList>
    </citation>
    <scope>NUCLEOTIDE SEQUENCE [LARGE SCALE GENOMIC DNA]</scope>
    <source>
        <strain evidence="20">cv. Finnish</strain>
    </source>
</reference>
<evidence type="ECO:0000256" key="16">
    <source>
        <dbReference type="SAM" id="Phobius"/>
    </source>
</evidence>
<proteinExistence type="inferred from homology"/>
<evidence type="ECO:0000256" key="3">
    <source>
        <dbReference type="ARBA" id="ARBA00004906"/>
    </source>
</evidence>
<feature type="region of interest" description="Disordered" evidence="15">
    <location>
        <begin position="177"/>
        <end position="202"/>
    </location>
</feature>
<dbReference type="InterPro" id="IPR013083">
    <property type="entry name" value="Znf_RING/FYVE/PHD"/>
</dbReference>